<keyword evidence="2" id="KW-1185">Reference proteome</keyword>
<evidence type="ECO:0000313" key="2">
    <source>
        <dbReference type="Proteomes" id="UP001626603"/>
    </source>
</evidence>
<evidence type="ECO:0008006" key="3">
    <source>
        <dbReference type="Google" id="ProtNLM"/>
    </source>
</evidence>
<proteinExistence type="predicted"/>
<dbReference type="Proteomes" id="UP001626603">
    <property type="component" value="Chromosome"/>
</dbReference>
<dbReference type="AlphaFoldDB" id="A0ABD8A9B3"/>
<gene>
    <name evidence="1" type="ORF">R6Y95_01860</name>
</gene>
<accession>A0ABD8A9B3</accession>
<evidence type="ECO:0000313" key="1">
    <source>
        <dbReference type="EMBL" id="WOX56093.1"/>
    </source>
</evidence>
<protein>
    <recommendedName>
        <fullName evidence="3">NHL repeat containing protein</fullName>
    </recommendedName>
</protein>
<sequence>MNGNIGAWGVLLLLSMLLAVVPAAGTAVDHIVVPDLKVNQSIETIAVSGGLTLQPELEATAEGTFGIPFGSVVVHAADGKTLVFDRNGNHLLSIDDELSAKVPTPGGVEKPCTWVHELPNDSLTHYRDNTIFVLDTAGNLILTIINANPAPETDPITVDITAPKDGDEVWIDVVPPHVTVAGEVHAPAGVRNVFVLSGKKEVWSGNRSTFSCSVPVSAGGEHDHRRGMG</sequence>
<name>A0ABD8A9B3_9EURY</name>
<dbReference type="EMBL" id="CP137641">
    <property type="protein sequence ID" value="WOX56093.1"/>
    <property type="molecule type" value="Genomic_DNA"/>
</dbReference>
<reference evidence="1 2" key="1">
    <citation type="submission" date="2023-10" db="EMBL/GenBank/DDBJ databases">
        <title>The complete genome sequence of Methanoculleus palmolei DSM 4273.</title>
        <authorList>
            <person name="Lai S.-J."/>
            <person name="You Y.-T."/>
            <person name="Chen S.-C."/>
        </authorList>
    </citation>
    <scope>NUCLEOTIDE SEQUENCE [LARGE SCALE GENOMIC DNA]</scope>
    <source>
        <strain evidence="1 2">DSM 4273</strain>
    </source>
</reference>
<organism evidence="1 2">
    <name type="scientific">Methanoculleus palmolei</name>
    <dbReference type="NCBI Taxonomy" id="72612"/>
    <lineage>
        <taxon>Archaea</taxon>
        <taxon>Methanobacteriati</taxon>
        <taxon>Methanobacteriota</taxon>
        <taxon>Stenosarchaea group</taxon>
        <taxon>Methanomicrobia</taxon>
        <taxon>Methanomicrobiales</taxon>
        <taxon>Methanomicrobiaceae</taxon>
        <taxon>Methanoculleus</taxon>
    </lineage>
</organism>